<evidence type="ECO:0000313" key="4">
    <source>
        <dbReference type="EMBL" id="MBR9971405.1"/>
    </source>
</evidence>
<dbReference type="Gene3D" id="3.40.190.10">
    <property type="entry name" value="Periplasmic binding protein-like II"/>
    <property type="match status" value="2"/>
</dbReference>
<dbReference type="SMART" id="SM00062">
    <property type="entry name" value="PBPb"/>
    <property type="match status" value="1"/>
</dbReference>
<name>A0ABS5IAG5_9PROT</name>
<gene>
    <name evidence="4" type="ORF">KEC16_06740</name>
</gene>
<evidence type="ECO:0000256" key="2">
    <source>
        <dbReference type="SAM" id="SignalP"/>
    </source>
</evidence>
<protein>
    <submittedName>
        <fullName evidence="4">Transporter substrate-binding domain-containing protein</fullName>
    </submittedName>
</protein>
<feature type="chain" id="PRO_5047330214" evidence="2">
    <location>
        <begin position="25"/>
        <end position="258"/>
    </location>
</feature>
<feature type="domain" description="Solute-binding protein family 3/N-terminal" evidence="3">
    <location>
        <begin position="26"/>
        <end position="249"/>
    </location>
</feature>
<comment type="caution">
    <text evidence="4">The sequence shown here is derived from an EMBL/GenBank/DDBJ whole genome shotgun (WGS) entry which is preliminary data.</text>
</comment>
<accession>A0ABS5IAG5</accession>
<dbReference type="Pfam" id="PF00497">
    <property type="entry name" value="SBP_bac_3"/>
    <property type="match status" value="1"/>
</dbReference>
<dbReference type="PANTHER" id="PTHR35936">
    <property type="entry name" value="MEMBRANE-BOUND LYTIC MUREIN TRANSGLYCOSYLASE F"/>
    <property type="match status" value="1"/>
</dbReference>
<dbReference type="SUPFAM" id="SSF53850">
    <property type="entry name" value="Periplasmic binding protein-like II"/>
    <property type="match status" value="1"/>
</dbReference>
<dbReference type="Proteomes" id="UP000680714">
    <property type="component" value="Unassembled WGS sequence"/>
</dbReference>
<dbReference type="RefSeq" id="WP_211547131.1">
    <property type="nucleotide sequence ID" value="NZ_JAGTUF010000004.1"/>
</dbReference>
<dbReference type="InterPro" id="IPR001638">
    <property type="entry name" value="Solute-binding_3/MltF_N"/>
</dbReference>
<evidence type="ECO:0000259" key="3">
    <source>
        <dbReference type="SMART" id="SM00062"/>
    </source>
</evidence>
<keyword evidence="1 2" id="KW-0732">Signal</keyword>
<organism evidence="4 5">
    <name type="scientific">Magnetospirillum sulfuroxidans</name>
    <dbReference type="NCBI Taxonomy" id="611300"/>
    <lineage>
        <taxon>Bacteria</taxon>
        <taxon>Pseudomonadati</taxon>
        <taxon>Pseudomonadota</taxon>
        <taxon>Alphaproteobacteria</taxon>
        <taxon>Rhodospirillales</taxon>
        <taxon>Rhodospirillaceae</taxon>
        <taxon>Magnetospirillum</taxon>
    </lineage>
</organism>
<dbReference type="PROSITE" id="PS51257">
    <property type="entry name" value="PROKAR_LIPOPROTEIN"/>
    <property type="match status" value="1"/>
</dbReference>
<evidence type="ECO:0000313" key="5">
    <source>
        <dbReference type="Proteomes" id="UP000680714"/>
    </source>
</evidence>
<proteinExistence type="predicted"/>
<sequence>MKNAAMQIVGAGVAAMLACGGAQARDITVAVPRSVPPYVIADGWRGIEYDVVRQSLAKVGLTMVPKLTVLARVPKEMQSNDVEAALTMQPGTGVAACYSQSHVTYHNYVITLAKDDLRIDSVADLADKSVVAFQNAHIYLGEDYARATNTAASYREEANQAVQALLLYSGRVQAVVADDNIFRWFAGQTDVRSRVDVTQKLRLHEVFPPTPYQVAFRDPALCARFNDGLAQLRASGEFDRIVNSYLSQMESNLAQSSR</sequence>
<dbReference type="EMBL" id="JAGTUF010000004">
    <property type="protein sequence ID" value="MBR9971405.1"/>
    <property type="molecule type" value="Genomic_DNA"/>
</dbReference>
<reference evidence="4 5" key="1">
    <citation type="submission" date="2021-04" db="EMBL/GenBank/DDBJ databases">
        <title>Magnetospirillum sulfuroxidans sp. nov., a facultative chemolithoautotrophic sulfur-oxidizing alphaproteobacterium isolated from freshwater sediment and proposals for Paramagetospirillum gen. nov., and Magnetospirillaceae fam. nov.</title>
        <authorList>
            <person name="Koziaeva V."/>
            <person name="Geelhoed J.S."/>
            <person name="Sorokin D.Y."/>
            <person name="Grouzdev D.S."/>
        </authorList>
    </citation>
    <scope>NUCLEOTIDE SEQUENCE [LARGE SCALE GENOMIC DNA]</scope>
    <source>
        <strain evidence="4 5">J10</strain>
    </source>
</reference>
<evidence type="ECO:0000256" key="1">
    <source>
        <dbReference type="ARBA" id="ARBA00022729"/>
    </source>
</evidence>
<keyword evidence="5" id="KW-1185">Reference proteome</keyword>
<feature type="signal peptide" evidence="2">
    <location>
        <begin position="1"/>
        <end position="24"/>
    </location>
</feature>